<organism evidence="1 2">
    <name type="scientific">Agrotis segetum nuclear polyhedrosis virus</name>
    <name type="common">AsNPV</name>
    <dbReference type="NCBI Taxonomy" id="1962501"/>
    <lineage>
        <taxon>Viruses</taxon>
        <taxon>Viruses incertae sedis</taxon>
        <taxon>Naldaviricetes</taxon>
        <taxon>Lefavirales</taxon>
        <taxon>Baculoviridae</taxon>
        <taxon>Alphabaculovirus</taxon>
        <taxon>Alphabaculovirus agsegetum</taxon>
    </lineage>
</organism>
<keyword evidence="2" id="KW-1185">Reference proteome</keyword>
<proteinExistence type="predicted"/>
<evidence type="ECO:0000313" key="1">
    <source>
        <dbReference type="EMBL" id="AAZ38204.1"/>
    </source>
</evidence>
<protein>
    <submittedName>
        <fullName evidence="1">ORF-38</fullName>
    </submittedName>
</protein>
<dbReference type="OrthoDB" id="26244at10239"/>
<reference evidence="2" key="1">
    <citation type="journal article" date="2005" name="J. Invertebr. Pathol.">
        <title>Molecular characterization of Agrotis segetum nucleopolyhedrovirus from Poland.</title>
        <authorList>
            <person name="Jakubowska A."/>
            <person name="van Oers M.M."/>
            <person name="Ziemnicka J."/>
            <person name="Lipa J.J."/>
            <person name="Vlak J.M."/>
        </authorList>
    </citation>
    <scope>NUCLEOTIDE SEQUENCE [LARGE SCALE GENOMIC DNA]</scope>
</reference>
<organismHost>
    <name type="scientific">Lepidoptera</name>
    <name type="common">moths &amp; butterflies</name>
    <dbReference type="NCBI Taxonomy" id="7088"/>
</organismHost>
<dbReference type="EMBL" id="DQ123841">
    <property type="protein sequence ID" value="AAZ38204.1"/>
    <property type="molecule type" value="Genomic_DNA"/>
</dbReference>
<accession>Q287N4</accession>
<evidence type="ECO:0000313" key="2">
    <source>
        <dbReference type="Proteomes" id="UP000204644"/>
    </source>
</evidence>
<sequence>MDNVIEAIALARQFEKLQFYNRAIVCCNLAIHFLTLVKRQRLNRAILELCDHKILECVRQRRRVQQKNNKVLLKKFVLLK</sequence>
<dbReference type="GeneID" id="3974302"/>
<dbReference type="KEGG" id="vg:3974302"/>
<dbReference type="InterPro" id="IPR020123">
    <property type="entry name" value="DUF5475"/>
</dbReference>
<reference evidence="1 2" key="2">
    <citation type="journal article" date="2006" name="J. Gen. Virol.">
        <title>Genome sequence of an enhancin gene-rich nucleopolyhedrovirus (NPV) from Agrotis segetum: collinearity with Spodoptera exigua multiple NPV.</title>
        <authorList>
            <person name="Jakubowska A.K."/>
            <person name="Peters S.A."/>
            <person name="Ziemnicka J."/>
            <person name="Vlak J.M."/>
            <person name="van Oers M.M."/>
        </authorList>
    </citation>
    <scope>NUCLEOTIDE SEQUENCE [LARGE SCALE GENOMIC DNA]</scope>
</reference>
<dbReference type="Proteomes" id="UP000204644">
    <property type="component" value="Segment"/>
</dbReference>
<dbReference type="Pfam" id="PF17569">
    <property type="entry name" value="DUF5475"/>
    <property type="match status" value="1"/>
</dbReference>
<name>Q287N4_NPVAS</name>
<dbReference type="RefSeq" id="YP_529708.1">
    <property type="nucleotide sequence ID" value="NC_007921.1"/>
</dbReference>